<accession>A0A8S5SGI5</accession>
<evidence type="ECO:0000313" key="1">
    <source>
        <dbReference type="EMBL" id="DAF49947.1"/>
    </source>
</evidence>
<dbReference type="GO" id="GO:0006310">
    <property type="term" value="P:DNA recombination"/>
    <property type="evidence" value="ECO:0007669"/>
    <property type="project" value="InterPro"/>
</dbReference>
<dbReference type="EMBL" id="BK032591">
    <property type="protein sequence ID" value="DAF49947.1"/>
    <property type="molecule type" value="Genomic_DNA"/>
</dbReference>
<dbReference type="SUPFAM" id="SSF103084">
    <property type="entry name" value="Holliday junction resolvase RusA"/>
    <property type="match status" value="1"/>
</dbReference>
<dbReference type="GO" id="GO:0000287">
    <property type="term" value="F:magnesium ion binding"/>
    <property type="evidence" value="ECO:0007669"/>
    <property type="project" value="InterPro"/>
</dbReference>
<dbReference type="GO" id="GO:0006281">
    <property type="term" value="P:DNA repair"/>
    <property type="evidence" value="ECO:0007669"/>
    <property type="project" value="InterPro"/>
</dbReference>
<name>A0A8S5SGI5_9CAUD</name>
<reference evidence="1" key="1">
    <citation type="journal article" date="2021" name="Proc. Natl. Acad. Sci. U.S.A.">
        <title>A Catalog of Tens of Thousands of Viruses from Human Metagenomes Reveals Hidden Associations with Chronic Diseases.</title>
        <authorList>
            <person name="Tisza M.J."/>
            <person name="Buck C.B."/>
        </authorList>
    </citation>
    <scope>NUCLEOTIDE SEQUENCE</scope>
    <source>
        <strain evidence="1">CtxvK3</strain>
    </source>
</reference>
<protein>
    <submittedName>
        <fullName evidence="1">Endodeoxyribonuclease RusA</fullName>
    </submittedName>
</protein>
<organism evidence="1">
    <name type="scientific">Siphoviridae sp. ctxvK3</name>
    <dbReference type="NCBI Taxonomy" id="2827975"/>
    <lineage>
        <taxon>Viruses</taxon>
        <taxon>Duplodnaviria</taxon>
        <taxon>Heunggongvirae</taxon>
        <taxon>Uroviricota</taxon>
        <taxon>Caudoviricetes</taxon>
    </lineage>
</organism>
<dbReference type="Gene3D" id="3.30.1330.70">
    <property type="entry name" value="Holliday junction resolvase RusA"/>
    <property type="match status" value="1"/>
</dbReference>
<sequence length="98" mass="11444">MKKKNERLVMAYILQAVNFGEVYEVKDYPIKLNINWYEPNNKRDIDNITFATKFIQDSLVRTGILEDDSRKHINQVNHSVFTDKQNSRIEVEILGGGD</sequence>
<proteinExistence type="predicted"/>
<dbReference type="InterPro" id="IPR036614">
    <property type="entry name" value="RusA-like_sf"/>
</dbReference>